<dbReference type="Gene3D" id="3.40.1350.10">
    <property type="match status" value="1"/>
</dbReference>
<dbReference type="AlphaFoldDB" id="X1STS0"/>
<dbReference type="GO" id="GO:0003676">
    <property type="term" value="F:nucleic acid binding"/>
    <property type="evidence" value="ECO:0007669"/>
    <property type="project" value="InterPro"/>
</dbReference>
<accession>X1STS0</accession>
<gene>
    <name evidence="1" type="ORF">S12H4_12211</name>
</gene>
<protein>
    <submittedName>
        <fullName evidence="1">Uncharacterized protein</fullName>
    </submittedName>
</protein>
<dbReference type="Pfam" id="PF24608">
    <property type="entry name" value="PDDEXK_15"/>
    <property type="match status" value="1"/>
</dbReference>
<dbReference type="EMBL" id="BARW01005718">
    <property type="protein sequence ID" value="GAI82506.1"/>
    <property type="molecule type" value="Genomic_DNA"/>
</dbReference>
<dbReference type="InterPro" id="IPR011856">
    <property type="entry name" value="tRNA_endonuc-like_dom_sf"/>
</dbReference>
<sequence length="128" mass="15015">MKTKEEYKKLGKASKRKGNKFEYDMTRHFLSCGFDADKISGSGSSSHRKGDVKVKIGYYNFNFDCKDHKKIGIYRWWRKQKADTQNTFIPGLILKEDYGDELVVIKLKDFCDMGKDLDEQKNKLKEDK</sequence>
<evidence type="ECO:0000313" key="1">
    <source>
        <dbReference type="EMBL" id="GAI82506.1"/>
    </source>
</evidence>
<comment type="caution">
    <text evidence="1">The sequence shown here is derived from an EMBL/GenBank/DDBJ whole genome shotgun (WGS) entry which is preliminary data.</text>
</comment>
<organism evidence="1">
    <name type="scientific">marine sediment metagenome</name>
    <dbReference type="NCBI Taxonomy" id="412755"/>
    <lineage>
        <taxon>unclassified sequences</taxon>
        <taxon>metagenomes</taxon>
        <taxon>ecological metagenomes</taxon>
    </lineage>
</organism>
<proteinExistence type="predicted"/>
<reference evidence="1" key="1">
    <citation type="journal article" date="2014" name="Front. Microbiol.">
        <title>High frequency of phylogenetically diverse reductive dehalogenase-homologous genes in deep subseafloor sedimentary metagenomes.</title>
        <authorList>
            <person name="Kawai M."/>
            <person name="Futagami T."/>
            <person name="Toyoda A."/>
            <person name="Takaki Y."/>
            <person name="Nishi S."/>
            <person name="Hori S."/>
            <person name="Arai W."/>
            <person name="Tsubouchi T."/>
            <person name="Morono Y."/>
            <person name="Uchiyama I."/>
            <person name="Ito T."/>
            <person name="Fujiyama A."/>
            <person name="Inagaki F."/>
            <person name="Takami H."/>
        </authorList>
    </citation>
    <scope>NUCLEOTIDE SEQUENCE</scope>
    <source>
        <strain evidence="1">Expedition CK06-06</strain>
    </source>
</reference>
<name>X1STS0_9ZZZZ</name>
<dbReference type="InterPro" id="IPR056931">
    <property type="entry name" value="D14-like"/>
</dbReference>